<feature type="region of interest" description="Disordered" evidence="1">
    <location>
        <begin position="118"/>
        <end position="140"/>
    </location>
</feature>
<organism evidence="2">
    <name type="scientific">marine sediment metagenome</name>
    <dbReference type="NCBI Taxonomy" id="412755"/>
    <lineage>
        <taxon>unclassified sequences</taxon>
        <taxon>metagenomes</taxon>
        <taxon>ecological metagenomes</taxon>
    </lineage>
</organism>
<reference evidence="2" key="1">
    <citation type="journal article" date="2015" name="Nature">
        <title>Complex archaea that bridge the gap between prokaryotes and eukaryotes.</title>
        <authorList>
            <person name="Spang A."/>
            <person name="Saw J.H."/>
            <person name="Jorgensen S.L."/>
            <person name="Zaremba-Niedzwiedzka K."/>
            <person name="Martijn J."/>
            <person name="Lind A.E."/>
            <person name="van Eijk R."/>
            <person name="Schleper C."/>
            <person name="Guy L."/>
            <person name="Ettema T.J."/>
        </authorList>
    </citation>
    <scope>NUCLEOTIDE SEQUENCE</scope>
</reference>
<name>A0A0F9N478_9ZZZZ</name>
<evidence type="ECO:0000256" key="1">
    <source>
        <dbReference type="SAM" id="MobiDB-lite"/>
    </source>
</evidence>
<gene>
    <name evidence="2" type="ORF">LCGC14_1308500</name>
</gene>
<dbReference type="EMBL" id="LAZR01007700">
    <property type="protein sequence ID" value="KKM83535.1"/>
    <property type="molecule type" value="Genomic_DNA"/>
</dbReference>
<sequence length="140" mass="15288">MSDDISAEEAQSLIEGLGGGIAPLPEEKHNTHSFLHAVATSDDTTKVANLTSEEVGLAKLPVRTYKELALFCKEVANMDYMSDYFDKKAEIVNATSLAREGFLTRLAVMIRRESTDTIKAPSKPNSGWFKPKTKTQPGGI</sequence>
<dbReference type="AlphaFoldDB" id="A0A0F9N478"/>
<comment type="caution">
    <text evidence="2">The sequence shown here is derived from an EMBL/GenBank/DDBJ whole genome shotgun (WGS) entry which is preliminary data.</text>
</comment>
<protein>
    <submittedName>
        <fullName evidence="2">Uncharacterized protein</fullName>
    </submittedName>
</protein>
<accession>A0A0F9N478</accession>
<evidence type="ECO:0000313" key="2">
    <source>
        <dbReference type="EMBL" id="KKM83535.1"/>
    </source>
</evidence>
<proteinExistence type="predicted"/>